<proteinExistence type="inferred from homology"/>
<evidence type="ECO:0000256" key="9">
    <source>
        <dbReference type="ARBA" id="ARBA00048793"/>
    </source>
</evidence>
<reference evidence="12 13" key="2">
    <citation type="submission" date="2018-07" db="EMBL/GenBank/DDBJ databases">
        <title>Diversity of Mesorhizobium strains in Brazil.</title>
        <authorList>
            <person name="Helene L.C.F."/>
            <person name="Dall'Agnol R."/>
            <person name="Delamuta J.R.M."/>
            <person name="Hungria M."/>
        </authorList>
    </citation>
    <scope>NUCLEOTIDE SEQUENCE [LARGE SCALE GENOMIC DNA]</scope>
    <source>
        <strain evidence="12 13">CNPSo 3140</strain>
    </source>
</reference>
<name>A0A330GPQ3_9HYPH</name>
<protein>
    <recommendedName>
        <fullName evidence="4">2-dehydropantoate 2-reductase</fullName>
        <ecNumber evidence="3">1.1.1.169</ecNumber>
    </recommendedName>
    <alternativeName>
        <fullName evidence="8">Ketopantoate reductase</fullName>
    </alternativeName>
</protein>
<dbReference type="Gene3D" id="1.10.1040.10">
    <property type="entry name" value="N-(1-d-carboxylethyl)-l-norvaline Dehydrogenase, domain 2"/>
    <property type="match status" value="1"/>
</dbReference>
<dbReference type="EMBL" id="QMBQ01000005">
    <property type="protein sequence ID" value="RAZ75212.1"/>
    <property type="molecule type" value="Genomic_DNA"/>
</dbReference>
<comment type="pathway">
    <text evidence="1">Cofactor biosynthesis; (R)-pantothenate biosynthesis; (R)-pantoate from 3-methyl-2-oxobutanoate: step 2/2.</text>
</comment>
<dbReference type="Proteomes" id="UP000251956">
    <property type="component" value="Unassembled WGS sequence"/>
</dbReference>
<keyword evidence="13" id="KW-1185">Reference proteome</keyword>
<evidence type="ECO:0000313" key="13">
    <source>
        <dbReference type="Proteomes" id="UP000251956"/>
    </source>
</evidence>
<dbReference type="PANTHER" id="PTHR43765:SF2">
    <property type="entry name" value="2-DEHYDROPANTOATE 2-REDUCTASE"/>
    <property type="match status" value="1"/>
</dbReference>
<dbReference type="InterPro" id="IPR013328">
    <property type="entry name" value="6PGD_dom2"/>
</dbReference>
<dbReference type="Pfam" id="PF02558">
    <property type="entry name" value="ApbA"/>
    <property type="match status" value="1"/>
</dbReference>
<evidence type="ECO:0000256" key="7">
    <source>
        <dbReference type="ARBA" id="ARBA00023002"/>
    </source>
</evidence>
<dbReference type="GO" id="GO:0005737">
    <property type="term" value="C:cytoplasm"/>
    <property type="evidence" value="ECO:0007669"/>
    <property type="project" value="TreeGrafter"/>
</dbReference>
<organism evidence="12 13">
    <name type="scientific">Mesorhizobium atlanticum</name>
    <dbReference type="NCBI Taxonomy" id="2233532"/>
    <lineage>
        <taxon>Bacteria</taxon>
        <taxon>Pseudomonadati</taxon>
        <taxon>Pseudomonadota</taxon>
        <taxon>Alphaproteobacteria</taxon>
        <taxon>Hyphomicrobiales</taxon>
        <taxon>Phyllobacteriaceae</taxon>
        <taxon>Mesorhizobium</taxon>
    </lineage>
</organism>
<dbReference type="InterPro" id="IPR036291">
    <property type="entry name" value="NAD(P)-bd_dom_sf"/>
</dbReference>
<dbReference type="SUPFAM" id="SSF51735">
    <property type="entry name" value="NAD(P)-binding Rossmann-fold domains"/>
    <property type="match status" value="1"/>
</dbReference>
<evidence type="ECO:0000256" key="2">
    <source>
        <dbReference type="ARBA" id="ARBA00007870"/>
    </source>
</evidence>
<evidence type="ECO:0000256" key="5">
    <source>
        <dbReference type="ARBA" id="ARBA00022655"/>
    </source>
</evidence>
<reference evidence="13" key="1">
    <citation type="submission" date="2018-06" db="EMBL/GenBank/DDBJ databases">
        <authorList>
            <person name="Helene L.C."/>
            <person name="Dall'Agnol R."/>
            <person name="Delamuta J.R."/>
            <person name="Hungria M."/>
        </authorList>
    </citation>
    <scope>NUCLEOTIDE SEQUENCE [LARGE SCALE GENOMIC DNA]</scope>
    <source>
        <strain evidence="13">CNPSo 3140</strain>
    </source>
</reference>
<dbReference type="GO" id="GO:0015940">
    <property type="term" value="P:pantothenate biosynthetic process"/>
    <property type="evidence" value="ECO:0007669"/>
    <property type="project" value="UniProtKB-UniPathway"/>
</dbReference>
<evidence type="ECO:0000313" key="12">
    <source>
        <dbReference type="EMBL" id="RAZ75212.1"/>
    </source>
</evidence>
<evidence type="ECO:0000256" key="8">
    <source>
        <dbReference type="ARBA" id="ARBA00032024"/>
    </source>
</evidence>
<keyword evidence="5" id="KW-0566">Pantothenate biosynthesis</keyword>
<dbReference type="RefSeq" id="WP_112128979.1">
    <property type="nucleotide sequence ID" value="NZ_QMBQ01000005.1"/>
</dbReference>
<feature type="domain" description="Ketopantoate reductase N-terminal" evidence="10">
    <location>
        <begin position="3"/>
        <end position="138"/>
    </location>
</feature>
<dbReference type="GO" id="GO:0008677">
    <property type="term" value="F:2-dehydropantoate 2-reductase activity"/>
    <property type="evidence" value="ECO:0007669"/>
    <property type="project" value="UniProtKB-EC"/>
</dbReference>
<evidence type="ECO:0000256" key="6">
    <source>
        <dbReference type="ARBA" id="ARBA00022857"/>
    </source>
</evidence>
<accession>A0A330GPQ3</accession>
<keyword evidence="6" id="KW-0521">NADP</keyword>
<evidence type="ECO:0000256" key="4">
    <source>
        <dbReference type="ARBA" id="ARBA00019465"/>
    </source>
</evidence>
<dbReference type="AlphaFoldDB" id="A0A330GPQ3"/>
<dbReference type="UniPathway" id="UPA00028">
    <property type="reaction ID" value="UER00004"/>
</dbReference>
<dbReference type="GO" id="GO:0050661">
    <property type="term" value="F:NADP binding"/>
    <property type="evidence" value="ECO:0007669"/>
    <property type="project" value="TreeGrafter"/>
</dbReference>
<dbReference type="OrthoDB" id="9796561at2"/>
<sequence length="324" mass="33980">MRIIVYGIGAIGGAIAAQLSFSGHTVIGIARGRQLDAIRASGLSLSTPQGTRTARFPVHADPSEISFEPDDVVLLTMKTPDTLGALQRLNAAGLAAQPVFCFQNGVANEALALRFFANVYGATVMLPADYDTPGEVAAYFAPKIGAFDIGRYPSGTDGSVEKLCGILSASGFIVDPRDNVMSSKYRKLLANLRNIIDAALADTELQRKWHAKARAEAEAVLSAAGIAWDKTDAMAREELTITAIPGRTRVGSSTLQSIVRRTGSLETDFLNGEIVLLGRLHGIATPVNAALCKLSIELASGRMQPQSASDATIAAVIDAPGGTG</sequence>
<comment type="similarity">
    <text evidence="2">Belongs to the ketopantoate reductase family.</text>
</comment>
<evidence type="ECO:0000259" key="10">
    <source>
        <dbReference type="Pfam" id="PF02558"/>
    </source>
</evidence>
<comment type="caution">
    <text evidence="12">The sequence shown here is derived from an EMBL/GenBank/DDBJ whole genome shotgun (WGS) entry which is preliminary data.</text>
</comment>
<evidence type="ECO:0000259" key="11">
    <source>
        <dbReference type="Pfam" id="PF08546"/>
    </source>
</evidence>
<dbReference type="InterPro" id="IPR013332">
    <property type="entry name" value="KPR_N"/>
</dbReference>
<dbReference type="Gene3D" id="3.40.50.720">
    <property type="entry name" value="NAD(P)-binding Rossmann-like Domain"/>
    <property type="match status" value="1"/>
</dbReference>
<feature type="domain" description="Ketopantoate reductase C-terminal" evidence="11">
    <location>
        <begin position="200"/>
        <end position="295"/>
    </location>
</feature>
<dbReference type="EC" id="1.1.1.169" evidence="3"/>
<comment type="catalytic activity">
    <reaction evidence="9">
        <text>(R)-pantoate + NADP(+) = 2-dehydropantoate + NADPH + H(+)</text>
        <dbReference type="Rhea" id="RHEA:16233"/>
        <dbReference type="ChEBI" id="CHEBI:11561"/>
        <dbReference type="ChEBI" id="CHEBI:15378"/>
        <dbReference type="ChEBI" id="CHEBI:15980"/>
        <dbReference type="ChEBI" id="CHEBI:57783"/>
        <dbReference type="ChEBI" id="CHEBI:58349"/>
        <dbReference type="EC" id="1.1.1.169"/>
    </reaction>
</comment>
<dbReference type="InterPro" id="IPR008927">
    <property type="entry name" value="6-PGluconate_DH-like_C_sf"/>
</dbReference>
<dbReference type="Pfam" id="PF08546">
    <property type="entry name" value="ApbA_C"/>
    <property type="match status" value="1"/>
</dbReference>
<evidence type="ECO:0000256" key="3">
    <source>
        <dbReference type="ARBA" id="ARBA00013014"/>
    </source>
</evidence>
<keyword evidence="7" id="KW-0560">Oxidoreductase</keyword>
<dbReference type="InterPro" id="IPR050838">
    <property type="entry name" value="Ketopantoate_reductase"/>
</dbReference>
<dbReference type="SUPFAM" id="SSF48179">
    <property type="entry name" value="6-phosphogluconate dehydrogenase C-terminal domain-like"/>
    <property type="match status" value="1"/>
</dbReference>
<dbReference type="PANTHER" id="PTHR43765">
    <property type="entry name" value="2-DEHYDROPANTOATE 2-REDUCTASE-RELATED"/>
    <property type="match status" value="1"/>
</dbReference>
<dbReference type="InterPro" id="IPR013752">
    <property type="entry name" value="KPA_reductase"/>
</dbReference>
<gene>
    <name evidence="12" type="ORF">DPM35_20160</name>
</gene>
<evidence type="ECO:0000256" key="1">
    <source>
        <dbReference type="ARBA" id="ARBA00004994"/>
    </source>
</evidence>